<dbReference type="PhylomeDB" id="E9AYX0"/>
<dbReference type="RefSeq" id="XP_003876642.1">
    <property type="nucleotide sequence ID" value="XM_003876593.1"/>
</dbReference>
<dbReference type="Gene3D" id="3.80.10.10">
    <property type="entry name" value="Ribonuclease Inhibitor"/>
    <property type="match status" value="1"/>
</dbReference>
<accession>E9AYX0</accession>
<dbReference type="InterPro" id="IPR032675">
    <property type="entry name" value="LRR_dom_sf"/>
</dbReference>
<evidence type="ECO:0000313" key="2">
    <source>
        <dbReference type="EMBL" id="CBZ28164.1"/>
    </source>
</evidence>
<keyword evidence="3" id="KW-1185">Reference proteome</keyword>
<dbReference type="Proteomes" id="UP000007259">
    <property type="component" value="Chromosome 27"/>
</dbReference>
<dbReference type="EMBL" id="FR799580">
    <property type="protein sequence ID" value="CBZ28164.1"/>
    <property type="molecule type" value="Genomic_DNA"/>
</dbReference>
<name>E9AYX0_LEIMU</name>
<protein>
    <submittedName>
        <fullName evidence="2">Uncharacterized protein</fullName>
    </submittedName>
</protein>
<feature type="compositionally biased region" description="Polar residues" evidence="1">
    <location>
        <begin position="862"/>
        <end position="871"/>
    </location>
</feature>
<dbReference type="AlphaFoldDB" id="E9AYX0"/>
<gene>
    <name evidence="2" type="ORF">LMXM_27_0690</name>
</gene>
<dbReference type="GeneID" id="13449779"/>
<feature type="region of interest" description="Disordered" evidence="1">
    <location>
        <begin position="1"/>
        <end position="61"/>
    </location>
</feature>
<dbReference type="OMA" id="RTPMSAF"/>
<feature type="compositionally biased region" description="Low complexity" evidence="1">
    <location>
        <begin position="42"/>
        <end position="60"/>
    </location>
</feature>
<sequence>MRVAVQNSSLAASESRRGTDQTIHSDAYCAEEYESETERNWSSNADDSTTSAAHTGSSSAPKQVPAAFSLVFQYFSLLAAYHGAVHVPPYWANLISSSSVAGANDDDASTCEHAQERAEKLISPVTEIDLSVCYVGPTMLLALADLLRVHSVTVQRGHSQRCPVPGKEGIGTLPSVMAPLWGAGSRRPNKGEEVMCSLLPHLTTLRLTHLAMDFTVPYDATGPKGGSAVLRNLLEALQGHPSLKVLDLSGNPLAAALVPTISRLVRMTPSLTTLTLDDTLITDSEMEMIRAQCLLNELRLQRAAADGVAATVSDDASSTTSPESVTRGLWAAQMWENVFTGVERGVSAVPWILGKSTALIRRYGTSQTPQAGTVALERSAGSSTTSDITGRLSQFGSSSVSSLSSTNVAPSLDITYLSYDYTSESAAATVATVPPPAGATWSAECTEVVRCAFMSPSLAQRTVLGGRSVWPNVPKPLEAVVSTDLAPPSAAAVAATDLLLSLREQVLPEPEAPPGLRRVSAPHVTFLTTAEEAYWFVRKKQELQWGYVLQKVSENLTPVSVRNGHTLYVEGSDCDSIYLLPVSLQETGTYAELHVGANPGHVNRVLPGQWVGDAEILDCLSVYAKYPSSAADGSAAVSNSATIFQRSSTVRVVTEATDDVVFWALPFRVAFFYWYAPYQLLHKQFVHRTPMRAFANIHPVHLSCVPVHMHARHGSWKASVGQSRDSGDAPILCRYAFMSRHVLLLEEGEFLLRLPSLHSHVGPRNGDRTAASSRAGMEDHHLLSGVTVLTQPLLDLDAALRAAAAAAELTAENGDAIVTYARGPHGTLALGKQAELCRFRAAKIEHTAASTAVSHSELGENAETTGDSDGNTVVLRQCRTGGTAAQWRYSTITNEEFTSLCPALRVALTRHICVLHDV</sequence>
<dbReference type="VEuPathDB" id="TriTrypDB:LmxM.27.0690"/>
<feature type="region of interest" description="Disordered" evidence="1">
    <location>
        <begin position="850"/>
        <end position="871"/>
    </location>
</feature>
<evidence type="ECO:0000313" key="3">
    <source>
        <dbReference type="Proteomes" id="UP000007259"/>
    </source>
</evidence>
<dbReference type="KEGG" id="lmi:LMXM_27_0690"/>
<dbReference type="SUPFAM" id="SSF52047">
    <property type="entry name" value="RNI-like"/>
    <property type="match status" value="1"/>
</dbReference>
<feature type="compositionally biased region" description="Polar residues" evidence="1">
    <location>
        <begin position="1"/>
        <end position="12"/>
    </location>
</feature>
<dbReference type="OrthoDB" id="273362at2759"/>
<organism evidence="2 3">
    <name type="scientific">Leishmania mexicana (strain MHOM/GT/2001/U1103)</name>
    <dbReference type="NCBI Taxonomy" id="929439"/>
    <lineage>
        <taxon>Eukaryota</taxon>
        <taxon>Discoba</taxon>
        <taxon>Euglenozoa</taxon>
        <taxon>Kinetoplastea</taxon>
        <taxon>Metakinetoplastina</taxon>
        <taxon>Trypanosomatida</taxon>
        <taxon>Trypanosomatidae</taxon>
        <taxon>Leishmaniinae</taxon>
        <taxon>Leishmania</taxon>
    </lineage>
</organism>
<reference evidence="2 3" key="1">
    <citation type="journal article" date="2011" name="Genome Res.">
        <title>Chromosome and gene copy number variation allow major structural change between species and strains of Leishmania.</title>
        <authorList>
            <person name="Rogers M.B."/>
            <person name="Hilley J.D."/>
            <person name="Dickens N.J."/>
            <person name="Wilkes J."/>
            <person name="Bates P.A."/>
            <person name="Depledge D.P."/>
            <person name="Harris D."/>
            <person name="Her Y."/>
            <person name="Herzyk P."/>
            <person name="Imamura H."/>
            <person name="Otto T.D."/>
            <person name="Sanders M."/>
            <person name="Seeger K."/>
            <person name="Dujardin J.C."/>
            <person name="Berriman M."/>
            <person name="Smith D.F."/>
            <person name="Hertz-Fowler C."/>
            <person name="Mottram J.C."/>
        </authorList>
    </citation>
    <scope>NUCLEOTIDE SEQUENCE [LARGE SCALE GENOMIC DNA]</scope>
    <source>
        <strain evidence="2 3">MHOM/GT/2001/U1103</strain>
    </source>
</reference>
<evidence type="ECO:0000256" key="1">
    <source>
        <dbReference type="SAM" id="MobiDB-lite"/>
    </source>
</evidence>
<proteinExistence type="predicted"/>